<proteinExistence type="inferred from homology"/>
<evidence type="ECO:0000256" key="12">
    <source>
        <dbReference type="RuleBase" id="RU362132"/>
    </source>
</evidence>
<sequence length="544" mass="59600">MYTVGDYLLDVVHALGTDKVFGVPGDYNLQFLDHITARNDMKWIGDANELNAAYLTDGYARKNGFGALVTTFGVGELSALNGLAGAMSEHVPVLEIVGSPRTNVQKDQQLVHHTSGDGDFLKFEEAHKALGFDVYHLTKENAIDQIDSMVRTLVATKKPAYVVLPLDLGDVSVNPALKDKIAELTQPVKQDVSTSLLAEIGKYLSQAAQPLVLVGHEVARFGLENEVQKLITDHDLPFIDNGLSKGTLSEDLSQFAGTYNGELSPDTTKRVVDQADVVLLLGAKITDSVSGSFTQSFTDNQIIAINANVTSVFGRKTRVDFRSLIEELAKFNFTTAARPSFKTVQPRTLPTASDHLLTQEFYDQAVEASLQPGQTLLAEQGTSYFGLTTQPLPKDAKFIGQPLWGSIGYTFPAALGSQIADPLSRNVLSIGEGSLQMTLQEFGLAFRENLHSLILLIENDGYTVERYIHGMDQSYNNVPAFDYDQVPRLFGASDDQAVVLNARTENELLVTLKKAQEMTDKLVLVRVHMAQKDAPEVLEKMVKM</sequence>
<dbReference type="EMBL" id="JQCN01000004">
    <property type="protein sequence ID" value="KRO02029.1"/>
    <property type="molecule type" value="Genomic_DNA"/>
</dbReference>
<dbReference type="Gene3D" id="3.40.50.970">
    <property type="match status" value="2"/>
</dbReference>
<dbReference type="PIRSF" id="PIRSF036565">
    <property type="entry name" value="Pyruvt_ip_decrb"/>
    <property type="match status" value="1"/>
</dbReference>
<dbReference type="OrthoDB" id="4494979at2"/>
<gene>
    <name evidence="16" type="ORF">IV66_GL001697</name>
</gene>
<keyword evidence="10" id="KW-0456">Lyase</keyword>
<dbReference type="FunFam" id="3.40.50.970:FF:000024">
    <property type="entry name" value="Pyruvate decarboxylase isozyme"/>
    <property type="match status" value="1"/>
</dbReference>
<dbReference type="PANTHER" id="PTHR43452">
    <property type="entry name" value="PYRUVATE DECARBOXYLASE"/>
    <property type="match status" value="1"/>
</dbReference>
<evidence type="ECO:0000256" key="10">
    <source>
        <dbReference type="ARBA" id="ARBA00023239"/>
    </source>
</evidence>
<organism evidence="16 17">
    <name type="scientific">Ligilactobacillus pobuzihii</name>
    <dbReference type="NCBI Taxonomy" id="449659"/>
    <lineage>
        <taxon>Bacteria</taxon>
        <taxon>Bacillati</taxon>
        <taxon>Bacillota</taxon>
        <taxon>Bacilli</taxon>
        <taxon>Lactobacillales</taxon>
        <taxon>Lactobacillaceae</taxon>
        <taxon>Ligilactobacillus</taxon>
    </lineage>
</organism>
<evidence type="ECO:0000259" key="15">
    <source>
        <dbReference type="Pfam" id="PF02776"/>
    </source>
</evidence>
<evidence type="ECO:0000256" key="8">
    <source>
        <dbReference type="ARBA" id="ARBA00022842"/>
    </source>
</evidence>
<dbReference type="PANTHER" id="PTHR43452:SF30">
    <property type="entry name" value="PYRUVATE DECARBOXYLASE ISOZYME 1-RELATED"/>
    <property type="match status" value="1"/>
</dbReference>
<feature type="binding site" evidence="11">
    <location>
        <position position="461"/>
    </location>
    <ligand>
        <name>Mg(2+)</name>
        <dbReference type="ChEBI" id="CHEBI:18420"/>
    </ligand>
</feature>
<dbReference type="RefSeq" id="WP_017867440.1">
    <property type="nucleotide sequence ID" value="NZ_BJYB01000010.1"/>
</dbReference>
<keyword evidence="8 11" id="KW-0460">Magnesium</keyword>
<evidence type="ECO:0000256" key="5">
    <source>
        <dbReference type="ARBA" id="ARBA00020054"/>
    </source>
</evidence>
<evidence type="ECO:0000313" key="17">
    <source>
        <dbReference type="Proteomes" id="UP000051886"/>
    </source>
</evidence>
<dbReference type="InterPro" id="IPR047214">
    <property type="entry name" value="TPP_PDC_IPDC"/>
</dbReference>
<dbReference type="FunFam" id="3.40.50.970:FF:000019">
    <property type="entry name" value="Pyruvate decarboxylase isozyme"/>
    <property type="match status" value="1"/>
</dbReference>
<dbReference type="InterPro" id="IPR029035">
    <property type="entry name" value="DHS-like_NAD/FAD-binding_dom"/>
</dbReference>
<evidence type="ECO:0000256" key="1">
    <source>
        <dbReference type="ARBA" id="ARBA00001920"/>
    </source>
</evidence>
<reference evidence="16 17" key="1">
    <citation type="journal article" date="2015" name="Genome Announc.">
        <title>Expanding the biotechnology potential of lactobacilli through comparative genomics of 213 strains and associated genera.</title>
        <authorList>
            <person name="Sun Z."/>
            <person name="Harris H.M."/>
            <person name="McCann A."/>
            <person name="Guo C."/>
            <person name="Argimon S."/>
            <person name="Zhang W."/>
            <person name="Yang X."/>
            <person name="Jeffery I.B."/>
            <person name="Cooney J.C."/>
            <person name="Kagawa T.F."/>
            <person name="Liu W."/>
            <person name="Song Y."/>
            <person name="Salvetti E."/>
            <person name="Wrobel A."/>
            <person name="Rasinkangas P."/>
            <person name="Parkhill J."/>
            <person name="Rea M.C."/>
            <person name="O'Sullivan O."/>
            <person name="Ritari J."/>
            <person name="Douillard F.P."/>
            <person name="Paul Ross R."/>
            <person name="Yang R."/>
            <person name="Briner A.E."/>
            <person name="Felis G.E."/>
            <person name="de Vos W.M."/>
            <person name="Barrangou R."/>
            <person name="Klaenhammer T.R."/>
            <person name="Caufield P.W."/>
            <person name="Cui Y."/>
            <person name="Zhang H."/>
            <person name="O'Toole P.W."/>
        </authorList>
    </citation>
    <scope>NUCLEOTIDE SEQUENCE [LARGE SCALE GENOMIC DNA]</scope>
    <source>
        <strain evidence="16 17">NBRC 103219</strain>
    </source>
</reference>
<feature type="domain" description="Thiamine pyrophosphate enzyme TPP-binding" evidence="14">
    <location>
        <begin position="394"/>
        <end position="527"/>
    </location>
</feature>
<comment type="function">
    <text evidence="3">Decarboxylates branched-chain and aromatic alpha-keto acids to aldehydes.</text>
</comment>
<dbReference type="Pfam" id="PF02775">
    <property type="entry name" value="TPP_enzyme_C"/>
    <property type="match status" value="1"/>
</dbReference>
<feature type="domain" description="Thiamine pyrophosphate enzyme N-terminal TPP-binding" evidence="15">
    <location>
        <begin position="3"/>
        <end position="108"/>
    </location>
</feature>
<dbReference type="STRING" id="449659.IV66_GL001697"/>
<comment type="cofactor">
    <cofactor evidence="2">
        <name>thiamine diphosphate</name>
        <dbReference type="ChEBI" id="CHEBI:58937"/>
    </cofactor>
</comment>
<name>A0A0R2LS13_9LACO</name>
<dbReference type="AlphaFoldDB" id="A0A0R2LS13"/>
<evidence type="ECO:0000256" key="4">
    <source>
        <dbReference type="ARBA" id="ARBA00007812"/>
    </source>
</evidence>
<evidence type="ECO:0000256" key="7">
    <source>
        <dbReference type="ARBA" id="ARBA00022793"/>
    </source>
</evidence>
<dbReference type="CDD" id="cd02005">
    <property type="entry name" value="TPP_PDC_IPDC"/>
    <property type="match status" value="1"/>
</dbReference>
<dbReference type="InterPro" id="IPR047213">
    <property type="entry name" value="TPP_PYR_PDC_IPDC-like"/>
</dbReference>
<evidence type="ECO:0000259" key="14">
    <source>
        <dbReference type="Pfam" id="PF02775"/>
    </source>
</evidence>
<evidence type="ECO:0000259" key="13">
    <source>
        <dbReference type="Pfam" id="PF00205"/>
    </source>
</evidence>
<evidence type="ECO:0000256" key="2">
    <source>
        <dbReference type="ARBA" id="ARBA00001964"/>
    </source>
</evidence>
<evidence type="ECO:0000256" key="11">
    <source>
        <dbReference type="PIRSR" id="PIRSR036565-2"/>
    </source>
</evidence>
<feature type="binding site" evidence="11">
    <location>
        <position position="459"/>
    </location>
    <ligand>
        <name>Mg(2+)</name>
        <dbReference type="ChEBI" id="CHEBI:18420"/>
    </ligand>
</feature>
<dbReference type="CDD" id="cd07038">
    <property type="entry name" value="TPP_PYR_PDC_IPDC_like"/>
    <property type="match status" value="1"/>
</dbReference>
<comment type="similarity">
    <text evidence="4 12">Belongs to the TPP enzyme family.</text>
</comment>
<dbReference type="InterPro" id="IPR029061">
    <property type="entry name" value="THDP-binding"/>
</dbReference>
<evidence type="ECO:0000256" key="9">
    <source>
        <dbReference type="ARBA" id="ARBA00023052"/>
    </source>
</evidence>
<dbReference type="PATRIC" id="fig|449659.4.peg.1733"/>
<dbReference type="InterPro" id="IPR011766">
    <property type="entry name" value="TPP_enzyme_TPP-bd"/>
</dbReference>
<dbReference type="InterPro" id="IPR012001">
    <property type="entry name" value="Thiamin_PyroP_enz_TPP-bd_dom"/>
</dbReference>
<dbReference type="GO" id="GO:0000949">
    <property type="term" value="P:aromatic amino acid family catabolic process to alcohol via Ehrlich pathway"/>
    <property type="evidence" value="ECO:0007669"/>
    <property type="project" value="TreeGrafter"/>
</dbReference>
<comment type="cofactor">
    <cofactor evidence="1">
        <name>a metal cation</name>
        <dbReference type="ChEBI" id="CHEBI:25213"/>
    </cofactor>
</comment>
<accession>A0A0R2LS13</accession>
<keyword evidence="7" id="KW-0210">Decarboxylase</keyword>
<evidence type="ECO:0000256" key="3">
    <source>
        <dbReference type="ARBA" id="ARBA00002938"/>
    </source>
</evidence>
<dbReference type="SUPFAM" id="SSF52467">
    <property type="entry name" value="DHS-like NAD/FAD-binding domain"/>
    <property type="match status" value="1"/>
</dbReference>
<protein>
    <recommendedName>
        <fullName evidence="5">Alpha-keto-acid decarboxylase</fullName>
    </recommendedName>
</protein>
<comment type="cofactor">
    <cofactor evidence="11">
        <name>Mg(2+)</name>
        <dbReference type="ChEBI" id="CHEBI:18420"/>
    </cofactor>
    <text evidence="11">Binds 1 Mg(2+) per subunit.</text>
</comment>
<dbReference type="GO" id="GO:0030976">
    <property type="term" value="F:thiamine pyrophosphate binding"/>
    <property type="evidence" value="ECO:0007669"/>
    <property type="project" value="InterPro"/>
</dbReference>
<keyword evidence="9 12" id="KW-0786">Thiamine pyrophosphate</keyword>
<dbReference type="InterPro" id="IPR012110">
    <property type="entry name" value="PDC/IPDC-like"/>
</dbReference>
<dbReference type="Pfam" id="PF02776">
    <property type="entry name" value="TPP_enzyme_N"/>
    <property type="match status" value="1"/>
</dbReference>
<keyword evidence="17" id="KW-1185">Reference proteome</keyword>
<dbReference type="GO" id="GO:0005829">
    <property type="term" value="C:cytosol"/>
    <property type="evidence" value="ECO:0007669"/>
    <property type="project" value="TreeGrafter"/>
</dbReference>
<dbReference type="Gene3D" id="3.40.50.1220">
    <property type="entry name" value="TPP-binding domain"/>
    <property type="match status" value="1"/>
</dbReference>
<evidence type="ECO:0000313" key="16">
    <source>
        <dbReference type="EMBL" id="KRO02029.1"/>
    </source>
</evidence>
<dbReference type="GO" id="GO:0000287">
    <property type="term" value="F:magnesium ion binding"/>
    <property type="evidence" value="ECO:0007669"/>
    <property type="project" value="InterPro"/>
</dbReference>
<comment type="caution">
    <text evidence="16">The sequence shown here is derived from an EMBL/GenBank/DDBJ whole genome shotgun (WGS) entry which is preliminary data.</text>
</comment>
<evidence type="ECO:0000256" key="6">
    <source>
        <dbReference type="ARBA" id="ARBA00022723"/>
    </source>
</evidence>
<feature type="domain" description="Thiamine pyrophosphate enzyme central" evidence="13">
    <location>
        <begin position="198"/>
        <end position="312"/>
    </location>
</feature>
<dbReference type="GO" id="GO:0004737">
    <property type="term" value="F:pyruvate decarboxylase activity"/>
    <property type="evidence" value="ECO:0007669"/>
    <property type="project" value="TreeGrafter"/>
</dbReference>
<dbReference type="Pfam" id="PF00205">
    <property type="entry name" value="TPP_enzyme_M"/>
    <property type="match status" value="1"/>
</dbReference>
<dbReference type="InterPro" id="IPR012000">
    <property type="entry name" value="Thiamin_PyroP_enz_cen_dom"/>
</dbReference>
<dbReference type="SUPFAM" id="SSF52518">
    <property type="entry name" value="Thiamin diphosphate-binding fold (THDP-binding)"/>
    <property type="match status" value="2"/>
</dbReference>
<dbReference type="Proteomes" id="UP000051886">
    <property type="component" value="Unassembled WGS sequence"/>
</dbReference>
<keyword evidence="6 11" id="KW-0479">Metal-binding</keyword>